<dbReference type="InterPro" id="IPR006119">
    <property type="entry name" value="Resolv_N"/>
</dbReference>
<dbReference type="Gene3D" id="3.40.50.1390">
    <property type="entry name" value="Resolvase, N-terminal catalytic domain"/>
    <property type="match status" value="1"/>
</dbReference>
<comment type="caution">
    <text evidence="2">The sequence shown here is derived from an EMBL/GenBank/DDBJ whole genome shotgun (WGS) entry which is preliminary data.</text>
</comment>
<dbReference type="CDD" id="cd00338">
    <property type="entry name" value="Ser_Recombinase"/>
    <property type="match status" value="1"/>
</dbReference>
<accession>T1BU07</accession>
<reference evidence="2" key="1">
    <citation type="submission" date="2013-08" db="EMBL/GenBank/DDBJ databases">
        <authorList>
            <person name="Mendez C."/>
            <person name="Richter M."/>
            <person name="Ferrer M."/>
            <person name="Sanchez J."/>
        </authorList>
    </citation>
    <scope>NUCLEOTIDE SEQUENCE</scope>
</reference>
<dbReference type="GO" id="GO:0000150">
    <property type="term" value="F:DNA strand exchange activity"/>
    <property type="evidence" value="ECO:0007669"/>
    <property type="project" value="InterPro"/>
</dbReference>
<name>T1BU07_9ZZZZ</name>
<feature type="non-terminal residue" evidence="2">
    <location>
        <position position="133"/>
    </location>
</feature>
<feature type="non-terminal residue" evidence="2">
    <location>
        <position position="1"/>
    </location>
</feature>
<dbReference type="Pfam" id="PF00239">
    <property type="entry name" value="Resolvase"/>
    <property type="match status" value="1"/>
</dbReference>
<proteinExistence type="predicted"/>
<dbReference type="GO" id="GO:0003677">
    <property type="term" value="F:DNA binding"/>
    <property type="evidence" value="ECO:0007669"/>
    <property type="project" value="InterPro"/>
</dbReference>
<dbReference type="SUPFAM" id="SSF53041">
    <property type="entry name" value="Resolvase-like"/>
    <property type="match status" value="1"/>
</dbReference>
<reference evidence="2" key="2">
    <citation type="journal article" date="2014" name="ISME J.">
        <title>Microbial stratification in low pH oxic and suboxic macroscopic growths along an acid mine drainage.</title>
        <authorList>
            <person name="Mendez-Garcia C."/>
            <person name="Mesa V."/>
            <person name="Sprenger R.R."/>
            <person name="Richter M."/>
            <person name="Diez M.S."/>
            <person name="Solano J."/>
            <person name="Bargiela R."/>
            <person name="Golyshina O.V."/>
            <person name="Manteca A."/>
            <person name="Ramos J.L."/>
            <person name="Gallego J.R."/>
            <person name="Llorente I."/>
            <person name="Martins Dos Santos V.A."/>
            <person name="Jensen O.N."/>
            <person name="Pelaez A.I."/>
            <person name="Sanchez J."/>
            <person name="Ferrer M."/>
        </authorList>
    </citation>
    <scope>NUCLEOTIDE SEQUENCE</scope>
</reference>
<dbReference type="AlphaFoldDB" id="T1BU07"/>
<dbReference type="InterPro" id="IPR036162">
    <property type="entry name" value="Resolvase-like_N_sf"/>
</dbReference>
<organism evidence="2">
    <name type="scientific">mine drainage metagenome</name>
    <dbReference type="NCBI Taxonomy" id="410659"/>
    <lineage>
        <taxon>unclassified sequences</taxon>
        <taxon>metagenomes</taxon>
        <taxon>ecological metagenomes</taxon>
    </lineage>
</organism>
<dbReference type="EMBL" id="AUZY01005913">
    <property type="protein sequence ID" value="EQD56649.1"/>
    <property type="molecule type" value="Genomic_DNA"/>
</dbReference>
<dbReference type="SMART" id="SM00857">
    <property type="entry name" value="Resolvase"/>
    <property type="match status" value="1"/>
</dbReference>
<protein>
    <submittedName>
        <fullName evidence="2">Resolvase domain protein</fullName>
    </submittedName>
</protein>
<sequence length="133" mass="14735">SLENQLENARRHCLERGLVLAEENVLTELATGTADRQVRLNGLLERASQPGRSFDLVVFTSLSRMTRGGVEAALYTLHRLESAGVGWHFVEQPILDFESTTPKLAKDIVLAVLAAIDEDYRRRISLATKAAFA</sequence>
<feature type="domain" description="Resolvase/invertase-type recombinase catalytic" evidence="1">
    <location>
        <begin position="1"/>
        <end position="132"/>
    </location>
</feature>
<evidence type="ECO:0000313" key="2">
    <source>
        <dbReference type="EMBL" id="EQD56649.1"/>
    </source>
</evidence>
<evidence type="ECO:0000259" key="1">
    <source>
        <dbReference type="SMART" id="SM00857"/>
    </source>
</evidence>
<gene>
    <name evidence="2" type="ORF">B1B_08996</name>
</gene>